<dbReference type="RefSeq" id="WP_074887704.1">
    <property type="nucleotide sequence ID" value="NZ_FOHW01000009.1"/>
</dbReference>
<dbReference type="SMART" id="SM00065">
    <property type="entry name" value="GAF"/>
    <property type="match status" value="1"/>
</dbReference>
<keyword evidence="5" id="KW-0547">Nucleotide-binding</keyword>
<dbReference type="Gene3D" id="1.10.510.10">
    <property type="entry name" value="Transferase(Phosphotransferase) domain 1"/>
    <property type="match status" value="1"/>
</dbReference>
<feature type="domain" description="Protein kinase" evidence="11">
    <location>
        <begin position="7"/>
        <end position="280"/>
    </location>
</feature>
<dbReference type="InterPro" id="IPR003018">
    <property type="entry name" value="GAF"/>
</dbReference>
<keyword evidence="7" id="KW-0067">ATP-binding</keyword>
<dbReference type="Pfam" id="PF00069">
    <property type="entry name" value="Pkinase"/>
    <property type="match status" value="1"/>
</dbReference>
<dbReference type="InterPro" id="IPR036097">
    <property type="entry name" value="HisK_dim/P_sf"/>
</dbReference>
<dbReference type="Pfam" id="PF00512">
    <property type="entry name" value="HisKA"/>
    <property type="match status" value="1"/>
</dbReference>
<dbReference type="PRINTS" id="PR00344">
    <property type="entry name" value="BCTRLSENSOR"/>
</dbReference>
<evidence type="ECO:0000256" key="6">
    <source>
        <dbReference type="ARBA" id="ARBA00022777"/>
    </source>
</evidence>
<evidence type="ECO:0000256" key="3">
    <source>
        <dbReference type="ARBA" id="ARBA00022553"/>
    </source>
</evidence>
<dbReference type="Gene3D" id="3.30.565.10">
    <property type="entry name" value="Histidine kinase-like ATPase, C-terminal domain"/>
    <property type="match status" value="1"/>
</dbReference>
<dbReference type="Proteomes" id="UP000182332">
    <property type="component" value="Unassembled WGS sequence"/>
</dbReference>
<organism evidence="13 14">
    <name type="scientific">Pseudomonas graminis</name>
    <dbReference type="NCBI Taxonomy" id="158627"/>
    <lineage>
        <taxon>Bacteria</taxon>
        <taxon>Pseudomonadati</taxon>
        <taxon>Pseudomonadota</taxon>
        <taxon>Gammaproteobacteria</taxon>
        <taxon>Pseudomonadales</taxon>
        <taxon>Pseudomonadaceae</taxon>
        <taxon>Pseudomonas</taxon>
    </lineage>
</organism>
<dbReference type="GO" id="GO:0005524">
    <property type="term" value="F:ATP binding"/>
    <property type="evidence" value="ECO:0007669"/>
    <property type="project" value="UniProtKB-KW"/>
</dbReference>
<evidence type="ECO:0000256" key="4">
    <source>
        <dbReference type="ARBA" id="ARBA00022679"/>
    </source>
</evidence>
<dbReference type="GO" id="GO:0000155">
    <property type="term" value="F:phosphorelay sensor kinase activity"/>
    <property type="evidence" value="ECO:0007669"/>
    <property type="project" value="InterPro"/>
</dbReference>
<dbReference type="InterPro" id="IPR029016">
    <property type="entry name" value="GAF-like_dom_sf"/>
</dbReference>
<dbReference type="SUPFAM" id="SSF55781">
    <property type="entry name" value="GAF domain-like"/>
    <property type="match status" value="1"/>
</dbReference>
<feature type="coiled-coil region" evidence="9">
    <location>
        <begin position="502"/>
        <end position="529"/>
    </location>
</feature>
<keyword evidence="9" id="KW-0175">Coiled coil</keyword>
<dbReference type="Pfam" id="PF01590">
    <property type="entry name" value="GAF"/>
    <property type="match status" value="1"/>
</dbReference>
<evidence type="ECO:0000256" key="5">
    <source>
        <dbReference type="ARBA" id="ARBA00022741"/>
    </source>
</evidence>
<keyword evidence="6 13" id="KW-0418">Kinase</keyword>
<feature type="domain" description="Histidine kinase" evidence="12">
    <location>
        <begin position="545"/>
        <end position="761"/>
    </location>
</feature>
<name>A0A1I0D138_9PSED</name>
<dbReference type="InterPro" id="IPR000719">
    <property type="entry name" value="Prot_kinase_dom"/>
</dbReference>
<dbReference type="InterPro" id="IPR011009">
    <property type="entry name" value="Kinase-like_dom_sf"/>
</dbReference>
<gene>
    <name evidence="13" type="ORF">SAMN05216197_10960</name>
</gene>
<dbReference type="InterPro" id="IPR003594">
    <property type="entry name" value="HATPase_dom"/>
</dbReference>
<proteinExistence type="predicted"/>
<dbReference type="SUPFAM" id="SSF47384">
    <property type="entry name" value="Homodimeric domain of signal transducing histidine kinase"/>
    <property type="match status" value="1"/>
</dbReference>
<dbReference type="SMART" id="SM00387">
    <property type="entry name" value="HATPase_c"/>
    <property type="match status" value="1"/>
</dbReference>
<evidence type="ECO:0000259" key="11">
    <source>
        <dbReference type="PROSITE" id="PS50011"/>
    </source>
</evidence>
<dbReference type="SMART" id="SM00388">
    <property type="entry name" value="HisKA"/>
    <property type="match status" value="1"/>
</dbReference>
<dbReference type="PROSITE" id="PS50109">
    <property type="entry name" value="HIS_KIN"/>
    <property type="match status" value="1"/>
</dbReference>
<comment type="catalytic activity">
    <reaction evidence="1">
        <text>ATP + protein L-histidine = ADP + protein N-phospho-L-histidine.</text>
        <dbReference type="EC" id="2.7.13.3"/>
    </reaction>
</comment>
<dbReference type="EMBL" id="FOHW01000009">
    <property type="protein sequence ID" value="SET25781.1"/>
    <property type="molecule type" value="Genomic_DNA"/>
</dbReference>
<dbReference type="InterPro" id="IPR004358">
    <property type="entry name" value="Sig_transdc_His_kin-like_C"/>
</dbReference>
<dbReference type="AlphaFoldDB" id="A0A1I0D138"/>
<dbReference type="PANTHER" id="PTHR43065:SF10">
    <property type="entry name" value="PEROXIDE STRESS-ACTIVATED HISTIDINE KINASE MAK3"/>
    <property type="match status" value="1"/>
</dbReference>
<evidence type="ECO:0000256" key="7">
    <source>
        <dbReference type="ARBA" id="ARBA00022840"/>
    </source>
</evidence>
<dbReference type="SMART" id="SM00220">
    <property type="entry name" value="S_TKc"/>
    <property type="match status" value="1"/>
</dbReference>
<feature type="region of interest" description="Disordered" evidence="10">
    <location>
        <begin position="294"/>
        <end position="330"/>
    </location>
</feature>
<evidence type="ECO:0000256" key="9">
    <source>
        <dbReference type="SAM" id="Coils"/>
    </source>
</evidence>
<protein>
    <recommendedName>
        <fullName evidence="2">histidine kinase</fullName>
        <ecNumber evidence="2">2.7.13.3</ecNumber>
    </recommendedName>
</protein>
<dbReference type="OrthoDB" id="9801841at2"/>
<dbReference type="InterPro" id="IPR003661">
    <property type="entry name" value="HisK_dim/P_dom"/>
</dbReference>
<dbReference type="Pfam" id="PF02518">
    <property type="entry name" value="HATPase_c"/>
    <property type="match status" value="1"/>
</dbReference>
<evidence type="ECO:0000256" key="10">
    <source>
        <dbReference type="SAM" id="MobiDB-lite"/>
    </source>
</evidence>
<sequence length="761" mass="83140">MSSIFNGPYTAISSAGAFGPQWLEQLVWQLLFVDGELAHYRVTLTSEDRHWRIVRPAPDTPIAAVRRLEHEFSLAPRLMPQWAVPPVALLSGSEGTLLVLEDASGMLLHDQPDAPLSIKAFLQRAIAAAAAVTGAHEAGLLHRDIKPCNLIEDANGGVRLSGFGLSVDEQLAPQLPVSDVTCGSLGYMAPEQSQQLQRRTDQRSDLYALGMTFYEWLAGRLPFEAADAVEWVYCHVARIPPPLSQRRGDIPAPLAGLVHRLIAKNPEDRYQSAAALHRDLSEMHQQWQQFRDIPDLQPDLPDGRHDASAVSPSPDPKPVAGLESLSSASTSTTLAGRDALDLSSVMKSAHAMRDESEQDRLIETLLRNTIIHAGAQRALLLLVKDEAPVICAIGQGGVDGLGIELTDRVPDKQHLPLSILYRVMRTRQRLVLDDVCTDAYFGADEYVRQHPVRSALCVPLVKQGRVLGVLYLENNLAPGVFTVCRTEVLELLASQAAIALETARLQQELEQENARRRDVEIALRGARARLAEVAQSTVMGELAASIAHEINQPLASMVSNAAAGIRWLNRDNPEVDEALSALRDIVAEGRRAGEIVNALHSLARQGPHHRRRLLVNDVIRHVVALTGVEVEQQRVLMTTHLTCSPLRVCASSVQLQQVVLNLILNALDAMSAGDHVLRRLSITSEVVGRDYVVVSVEDSGRGIEPENINQLFNAFFTTKDKGMGMGLAICQSIISAHGGHLYAMPARYGGATLVFTLPILE</sequence>
<evidence type="ECO:0000256" key="8">
    <source>
        <dbReference type="ARBA" id="ARBA00023012"/>
    </source>
</evidence>
<evidence type="ECO:0000256" key="2">
    <source>
        <dbReference type="ARBA" id="ARBA00012438"/>
    </source>
</evidence>
<dbReference type="Gene3D" id="3.30.450.40">
    <property type="match status" value="1"/>
</dbReference>
<reference evidence="13 14" key="1">
    <citation type="submission" date="2016-10" db="EMBL/GenBank/DDBJ databases">
        <authorList>
            <person name="de Groot N.N."/>
        </authorList>
    </citation>
    <scope>NUCLEOTIDE SEQUENCE [LARGE SCALE GENOMIC DNA]</scope>
    <source>
        <strain evidence="13 14">DSM 11363</strain>
    </source>
</reference>
<dbReference type="CDD" id="cd14014">
    <property type="entry name" value="STKc_PknB_like"/>
    <property type="match status" value="1"/>
</dbReference>
<evidence type="ECO:0000259" key="12">
    <source>
        <dbReference type="PROSITE" id="PS50109"/>
    </source>
</evidence>
<dbReference type="PANTHER" id="PTHR43065">
    <property type="entry name" value="SENSOR HISTIDINE KINASE"/>
    <property type="match status" value="1"/>
</dbReference>
<dbReference type="InterPro" id="IPR036890">
    <property type="entry name" value="HATPase_C_sf"/>
</dbReference>
<evidence type="ECO:0000313" key="13">
    <source>
        <dbReference type="EMBL" id="SET25781.1"/>
    </source>
</evidence>
<keyword evidence="4" id="KW-0808">Transferase</keyword>
<dbReference type="CDD" id="cd00082">
    <property type="entry name" value="HisKA"/>
    <property type="match status" value="1"/>
</dbReference>
<dbReference type="PROSITE" id="PS50011">
    <property type="entry name" value="PROTEIN_KINASE_DOM"/>
    <property type="match status" value="1"/>
</dbReference>
<accession>A0A1I0D138</accession>
<dbReference type="InterPro" id="IPR005467">
    <property type="entry name" value="His_kinase_dom"/>
</dbReference>
<dbReference type="Gene3D" id="1.10.287.130">
    <property type="match status" value="1"/>
</dbReference>
<keyword evidence="3" id="KW-0597">Phosphoprotein</keyword>
<evidence type="ECO:0000256" key="1">
    <source>
        <dbReference type="ARBA" id="ARBA00000085"/>
    </source>
</evidence>
<dbReference type="SUPFAM" id="SSF55874">
    <property type="entry name" value="ATPase domain of HSP90 chaperone/DNA topoisomerase II/histidine kinase"/>
    <property type="match status" value="1"/>
</dbReference>
<evidence type="ECO:0000313" key="14">
    <source>
        <dbReference type="Proteomes" id="UP000182332"/>
    </source>
</evidence>
<dbReference type="SUPFAM" id="SSF56112">
    <property type="entry name" value="Protein kinase-like (PK-like)"/>
    <property type="match status" value="1"/>
</dbReference>
<keyword evidence="8" id="KW-0902">Two-component regulatory system</keyword>
<dbReference type="EC" id="2.7.13.3" evidence="2"/>